<dbReference type="GO" id="GO:0016020">
    <property type="term" value="C:membrane"/>
    <property type="evidence" value="ECO:0007669"/>
    <property type="project" value="InterPro"/>
</dbReference>
<accession>A0A1H9SHJ1</accession>
<dbReference type="Proteomes" id="UP000198948">
    <property type="component" value="Unassembled WGS sequence"/>
</dbReference>
<sequence>MKLKKVVATLSLVLASTFVLAACGGKDDAKKDSSSKEATSSVESKKESKVAVELKDGEYKLEEKKYDDKGWKAEFGITVAEGKITKSTFDYVNEEGKLKSEDKDYQEMMEKQAGTGPADFIPELNDALVKEQSADVDAVTGATHTSESFKEYAQKLIDAAEKGDTKTIEIDNKAK</sequence>
<evidence type="ECO:0000313" key="5">
    <source>
        <dbReference type="Proteomes" id="UP000198948"/>
    </source>
</evidence>
<dbReference type="InterPro" id="IPR007329">
    <property type="entry name" value="FMN-bd"/>
</dbReference>
<evidence type="ECO:0000259" key="3">
    <source>
        <dbReference type="SMART" id="SM00900"/>
    </source>
</evidence>
<gene>
    <name evidence="4" type="ORF">SAMN04488559_107105</name>
</gene>
<dbReference type="GO" id="GO:0010181">
    <property type="term" value="F:FMN binding"/>
    <property type="evidence" value="ECO:0007669"/>
    <property type="project" value="InterPro"/>
</dbReference>
<evidence type="ECO:0000256" key="1">
    <source>
        <dbReference type="SAM" id="MobiDB-lite"/>
    </source>
</evidence>
<protein>
    <submittedName>
        <fullName evidence="4">Major membrane immunogen, membrane-anchored lipoprotein</fullName>
    </submittedName>
</protein>
<feature type="signal peptide" evidence="2">
    <location>
        <begin position="1"/>
        <end position="21"/>
    </location>
</feature>
<dbReference type="OrthoDB" id="1937675at2"/>
<organism evidence="4 5">
    <name type="scientific">Isobaculum melis</name>
    <dbReference type="NCBI Taxonomy" id="142588"/>
    <lineage>
        <taxon>Bacteria</taxon>
        <taxon>Bacillati</taxon>
        <taxon>Bacillota</taxon>
        <taxon>Bacilli</taxon>
        <taxon>Lactobacillales</taxon>
        <taxon>Carnobacteriaceae</taxon>
        <taxon>Isobaculum</taxon>
    </lineage>
</organism>
<dbReference type="RefSeq" id="WP_092651883.1">
    <property type="nucleotide sequence ID" value="NZ_FOHA01000007.1"/>
</dbReference>
<name>A0A1H9SHJ1_9LACT</name>
<dbReference type="Pfam" id="PF04205">
    <property type="entry name" value="FMN_bind"/>
    <property type="match status" value="1"/>
</dbReference>
<feature type="domain" description="FMN-binding" evidence="3">
    <location>
        <begin position="70"/>
        <end position="160"/>
    </location>
</feature>
<feature type="region of interest" description="Disordered" evidence="1">
    <location>
        <begin position="25"/>
        <end position="47"/>
    </location>
</feature>
<dbReference type="STRING" id="142588.SAMN04488559_107105"/>
<reference evidence="4 5" key="1">
    <citation type="submission" date="2016-10" db="EMBL/GenBank/DDBJ databases">
        <authorList>
            <person name="de Groot N.N."/>
        </authorList>
    </citation>
    <scope>NUCLEOTIDE SEQUENCE [LARGE SCALE GENOMIC DNA]</scope>
    <source>
        <strain evidence="4 5">DSM 13760</strain>
    </source>
</reference>
<keyword evidence="5" id="KW-1185">Reference proteome</keyword>
<dbReference type="AlphaFoldDB" id="A0A1H9SHJ1"/>
<dbReference type="PROSITE" id="PS51257">
    <property type="entry name" value="PROKAR_LIPOPROTEIN"/>
    <property type="match status" value="1"/>
</dbReference>
<feature type="chain" id="PRO_5011760999" evidence="2">
    <location>
        <begin position="22"/>
        <end position="175"/>
    </location>
</feature>
<keyword evidence="2" id="KW-0732">Signal</keyword>
<evidence type="ECO:0000313" key="4">
    <source>
        <dbReference type="EMBL" id="SER84085.1"/>
    </source>
</evidence>
<dbReference type="Gene3D" id="3.90.1010.20">
    <property type="match status" value="1"/>
</dbReference>
<keyword evidence="4" id="KW-0449">Lipoprotein</keyword>
<evidence type="ECO:0000256" key="2">
    <source>
        <dbReference type="SAM" id="SignalP"/>
    </source>
</evidence>
<dbReference type="SMART" id="SM00900">
    <property type="entry name" value="FMN_bind"/>
    <property type="match status" value="1"/>
</dbReference>
<dbReference type="EMBL" id="FOHA01000007">
    <property type="protein sequence ID" value="SER84085.1"/>
    <property type="molecule type" value="Genomic_DNA"/>
</dbReference>
<proteinExistence type="predicted"/>
<feature type="compositionally biased region" description="Basic and acidic residues" evidence="1">
    <location>
        <begin position="25"/>
        <end position="35"/>
    </location>
</feature>